<protein>
    <submittedName>
        <fullName evidence="2">Putative ovule protein</fullName>
    </submittedName>
</protein>
<feature type="region of interest" description="Disordered" evidence="1">
    <location>
        <begin position="28"/>
        <end position="80"/>
    </location>
</feature>
<dbReference type="EMBL" id="GEDG01037142">
    <property type="protein sequence ID" value="JAP08306.1"/>
    <property type="molecule type" value="Transcribed_RNA"/>
</dbReference>
<name>A0A0V0GJA7_SOLCH</name>
<sequence length="80" mass="9040">MLKAFFPHTSSLLAVTNTCLVNGIIFAGGSMDKPENGRNRSKKEKQTTYFHGNRQVESQKEELVKESKDESNRSHSELNL</sequence>
<evidence type="ECO:0000313" key="2">
    <source>
        <dbReference type="EMBL" id="JAP08306.1"/>
    </source>
</evidence>
<dbReference type="AlphaFoldDB" id="A0A0V0GJA7"/>
<accession>A0A0V0GJA7</accession>
<organism evidence="2">
    <name type="scientific">Solanum chacoense</name>
    <name type="common">Chaco potato</name>
    <dbReference type="NCBI Taxonomy" id="4108"/>
    <lineage>
        <taxon>Eukaryota</taxon>
        <taxon>Viridiplantae</taxon>
        <taxon>Streptophyta</taxon>
        <taxon>Embryophyta</taxon>
        <taxon>Tracheophyta</taxon>
        <taxon>Spermatophyta</taxon>
        <taxon>Magnoliopsida</taxon>
        <taxon>eudicotyledons</taxon>
        <taxon>Gunneridae</taxon>
        <taxon>Pentapetalae</taxon>
        <taxon>asterids</taxon>
        <taxon>lamiids</taxon>
        <taxon>Solanales</taxon>
        <taxon>Solanaceae</taxon>
        <taxon>Solanoideae</taxon>
        <taxon>Solaneae</taxon>
        <taxon>Solanum</taxon>
    </lineage>
</organism>
<reference evidence="2" key="1">
    <citation type="submission" date="2015-12" db="EMBL/GenBank/DDBJ databases">
        <title>Gene expression during late stages of embryo sac development: a critical building block for successful pollen-pistil interactions.</title>
        <authorList>
            <person name="Liu Y."/>
            <person name="Joly V."/>
            <person name="Sabar M."/>
            <person name="Matton D.P."/>
        </authorList>
    </citation>
    <scope>NUCLEOTIDE SEQUENCE</scope>
</reference>
<evidence type="ECO:0000256" key="1">
    <source>
        <dbReference type="SAM" id="MobiDB-lite"/>
    </source>
</evidence>
<feature type="compositionally biased region" description="Basic and acidic residues" evidence="1">
    <location>
        <begin position="57"/>
        <end position="80"/>
    </location>
</feature>
<proteinExistence type="predicted"/>